<dbReference type="EMBL" id="KN837183">
    <property type="protein sequence ID" value="KIJ35927.1"/>
    <property type="molecule type" value="Genomic_DNA"/>
</dbReference>
<evidence type="ECO:0000313" key="2">
    <source>
        <dbReference type="Proteomes" id="UP000054279"/>
    </source>
</evidence>
<dbReference type="HOGENOM" id="CLU_1031213_0_0_1"/>
<protein>
    <submittedName>
        <fullName evidence="1">Uncharacterized protein</fullName>
    </submittedName>
</protein>
<name>A0A0C9V2Q6_SPHS4</name>
<accession>A0A0C9V2Q6</accession>
<organism evidence="1 2">
    <name type="scientific">Sphaerobolus stellatus (strain SS14)</name>
    <dbReference type="NCBI Taxonomy" id="990650"/>
    <lineage>
        <taxon>Eukaryota</taxon>
        <taxon>Fungi</taxon>
        <taxon>Dikarya</taxon>
        <taxon>Basidiomycota</taxon>
        <taxon>Agaricomycotina</taxon>
        <taxon>Agaricomycetes</taxon>
        <taxon>Phallomycetidae</taxon>
        <taxon>Geastrales</taxon>
        <taxon>Sphaerobolaceae</taxon>
        <taxon>Sphaerobolus</taxon>
    </lineage>
</organism>
<proteinExistence type="predicted"/>
<keyword evidence="2" id="KW-1185">Reference proteome</keyword>
<dbReference type="Proteomes" id="UP000054279">
    <property type="component" value="Unassembled WGS sequence"/>
</dbReference>
<reference evidence="1 2" key="1">
    <citation type="submission" date="2014-06" db="EMBL/GenBank/DDBJ databases">
        <title>Evolutionary Origins and Diversification of the Mycorrhizal Mutualists.</title>
        <authorList>
            <consortium name="DOE Joint Genome Institute"/>
            <consortium name="Mycorrhizal Genomics Consortium"/>
            <person name="Kohler A."/>
            <person name="Kuo A."/>
            <person name="Nagy L.G."/>
            <person name="Floudas D."/>
            <person name="Copeland A."/>
            <person name="Barry K.W."/>
            <person name="Cichocki N."/>
            <person name="Veneault-Fourrey C."/>
            <person name="LaButti K."/>
            <person name="Lindquist E.A."/>
            <person name="Lipzen A."/>
            <person name="Lundell T."/>
            <person name="Morin E."/>
            <person name="Murat C."/>
            <person name="Riley R."/>
            <person name="Ohm R."/>
            <person name="Sun H."/>
            <person name="Tunlid A."/>
            <person name="Henrissat B."/>
            <person name="Grigoriev I.V."/>
            <person name="Hibbett D.S."/>
            <person name="Martin F."/>
        </authorList>
    </citation>
    <scope>NUCLEOTIDE SEQUENCE [LARGE SCALE GENOMIC DNA]</scope>
    <source>
        <strain evidence="1 2">SS14</strain>
    </source>
</reference>
<gene>
    <name evidence="1" type="ORF">M422DRAFT_261676</name>
</gene>
<dbReference type="AlphaFoldDB" id="A0A0C9V2Q6"/>
<sequence>MVVHSLRVDRKPKRAYVIQRRPQCVEQVYAKVQPREAPYERRIRRTNDVGVGHMNFDTGIFFVLTAEEDQPTIRSVGGIFSSSSTQRILYLHNHVIPPVSPAFRILLSSILPRPNPEPAPRPPIEFFACELAVEGQEIIGGVWLDGNVRAMYAHAKIFDGDNAFFIHGMMEASESIGIDAKARGSSNPTSLVTGSPLNKDILVIVDELDMTLHELLDQQSGLIFSFKTRCFLNGFEYEAYRDIASERIRYIAFSEYKFSKTREEVTTLRN</sequence>
<evidence type="ECO:0000313" key="1">
    <source>
        <dbReference type="EMBL" id="KIJ35927.1"/>
    </source>
</evidence>